<dbReference type="InterPro" id="IPR020904">
    <property type="entry name" value="Sc_DH/Rdtase_CS"/>
</dbReference>
<name>A0A1E3LXJ5_9SPHN</name>
<organism evidence="3 4">
    <name type="scientific">Sphingomonas turrisvirgatae</name>
    <dbReference type="NCBI Taxonomy" id="1888892"/>
    <lineage>
        <taxon>Bacteria</taxon>
        <taxon>Pseudomonadati</taxon>
        <taxon>Pseudomonadota</taxon>
        <taxon>Alphaproteobacteria</taxon>
        <taxon>Sphingomonadales</taxon>
        <taxon>Sphingomonadaceae</taxon>
        <taxon>Sphingomonas</taxon>
    </lineage>
</organism>
<gene>
    <name evidence="3" type="ORF">BFL28_13820</name>
</gene>
<dbReference type="EMBL" id="MDDS01000014">
    <property type="protein sequence ID" value="ODP38453.1"/>
    <property type="molecule type" value="Genomic_DNA"/>
</dbReference>
<dbReference type="GO" id="GO:0016616">
    <property type="term" value="F:oxidoreductase activity, acting on the CH-OH group of donors, NAD or NADP as acceptor"/>
    <property type="evidence" value="ECO:0007669"/>
    <property type="project" value="TreeGrafter"/>
</dbReference>
<dbReference type="RefSeq" id="WP_069319885.1">
    <property type="nucleotide sequence ID" value="NZ_MDDS01000014.1"/>
</dbReference>
<evidence type="ECO:0000313" key="3">
    <source>
        <dbReference type="EMBL" id="ODP38453.1"/>
    </source>
</evidence>
<dbReference type="PANTHER" id="PTHR42760:SF135">
    <property type="entry name" value="BLL7886 PROTEIN"/>
    <property type="match status" value="1"/>
</dbReference>
<dbReference type="SUPFAM" id="SSF51735">
    <property type="entry name" value="NAD(P)-binding Rossmann-fold domains"/>
    <property type="match status" value="1"/>
</dbReference>
<dbReference type="InterPro" id="IPR002347">
    <property type="entry name" value="SDR_fam"/>
</dbReference>
<proteinExistence type="inferred from homology"/>
<dbReference type="AlphaFoldDB" id="A0A1E3LXJ5"/>
<dbReference type="Pfam" id="PF00106">
    <property type="entry name" value="adh_short"/>
    <property type="match status" value="1"/>
</dbReference>
<dbReference type="GO" id="GO:0030497">
    <property type="term" value="P:fatty acid elongation"/>
    <property type="evidence" value="ECO:0007669"/>
    <property type="project" value="TreeGrafter"/>
</dbReference>
<evidence type="ECO:0000256" key="1">
    <source>
        <dbReference type="ARBA" id="ARBA00006484"/>
    </source>
</evidence>
<sequence length="222" mass="22378">MTARLVVVTGAAGVLGRAVCAELLNAGHVVAGIDLAPFADPALALSLSAIDLTDAASVADAFARIEALGALHGLVNVAGGFRWETITEGDVESWDFLYRINLRTALNAVRAALPLLGTGGSIVNVGAAGAIKAGAGMGAYAASKSGVARLTESLAEELKDAGIRVNAVLPSIIDTPVNRADMPNAEFDRWVSPAALAGVIGFLLSDAAAPITGALIPVTGRV</sequence>
<keyword evidence="4" id="KW-1185">Reference proteome</keyword>
<dbReference type="PROSITE" id="PS00061">
    <property type="entry name" value="ADH_SHORT"/>
    <property type="match status" value="1"/>
</dbReference>
<evidence type="ECO:0000256" key="2">
    <source>
        <dbReference type="RuleBase" id="RU000363"/>
    </source>
</evidence>
<comment type="similarity">
    <text evidence="1 2">Belongs to the short-chain dehydrogenases/reductases (SDR) family.</text>
</comment>
<dbReference type="PANTHER" id="PTHR42760">
    <property type="entry name" value="SHORT-CHAIN DEHYDROGENASES/REDUCTASES FAMILY MEMBER"/>
    <property type="match status" value="1"/>
</dbReference>
<dbReference type="InterPro" id="IPR036291">
    <property type="entry name" value="NAD(P)-bd_dom_sf"/>
</dbReference>
<accession>A0A1E3LXJ5</accession>
<comment type="caution">
    <text evidence="3">The sequence shown here is derived from an EMBL/GenBank/DDBJ whole genome shotgun (WGS) entry which is preliminary data.</text>
</comment>
<dbReference type="STRING" id="1888892.BFL28_13820"/>
<dbReference type="Gene3D" id="3.40.50.720">
    <property type="entry name" value="NAD(P)-binding Rossmann-like Domain"/>
    <property type="match status" value="1"/>
</dbReference>
<dbReference type="PRINTS" id="PR00080">
    <property type="entry name" value="SDRFAMILY"/>
</dbReference>
<dbReference type="Proteomes" id="UP000094487">
    <property type="component" value="Unassembled WGS sequence"/>
</dbReference>
<reference evidence="3 4" key="1">
    <citation type="submission" date="2016-08" db="EMBL/GenBank/DDBJ databases">
        <title>Draft genome of the agarase producing Sphingomonas sp. MCT13.</title>
        <authorList>
            <person name="D'Andrea M.M."/>
            <person name="Rossolini G.M."/>
            <person name="Thaller M.C."/>
        </authorList>
    </citation>
    <scope>NUCLEOTIDE SEQUENCE [LARGE SCALE GENOMIC DNA]</scope>
    <source>
        <strain evidence="3 4">MCT13</strain>
    </source>
</reference>
<protein>
    <submittedName>
        <fullName evidence="3">3-oxoacyl-[acyl-carrier-protein] reductase</fullName>
    </submittedName>
</protein>
<dbReference type="PRINTS" id="PR00081">
    <property type="entry name" value="GDHRDH"/>
</dbReference>
<dbReference type="OrthoDB" id="9810908at2"/>
<evidence type="ECO:0000313" key="4">
    <source>
        <dbReference type="Proteomes" id="UP000094487"/>
    </source>
</evidence>